<keyword evidence="2" id="KW-0238">DNA-binding</keyword>
<sequence length="290" mass="32634">MATGHVMIQYCPVPENLAPYIGAVFYCDFQQAGSDRLHDILFPAWGSLRFQYGSLWHAEMDQGAQTVESRFVVAGPRTRQLGFSMGTGRQWGIRLRPLGWAALTGVPADAYADRIADGDTDETFARFRPLYDLLAADDALPGLQFDRFMAFLEALPKQSVLHAHLVASVEAALADPDVRTAAEMAERAGCKQRTLERACRAIFGFTPKMLVRRHRFLRSLEHYASNPARRWVGAMDQGYHDQAQFVRDFRAFMGMTPREYAALDKPVMDLLMRERLRGNGNSEVMNSVPI</sequence>
<evidence type="ECO:0000259" key="4">
    <source>
        <dbReference type="PROSITE" id="PS01124"/>
    </source>
</evidence>
<comment type="caution">
    <text evidence="5">The sequence shown here is derived from an EMBL/GenBank/DDBJ whole genome shotgun (WGS) entry which is preliminary data.</text>
</comment>
<evidence type="ECO:0000313" key="5">
    <source>
        <dbReference type="EMBL" id="MCJ2180778.1"/>
    </source>
</evidence>
<dbReference type="Gene3D" id="1.10.10.60">
    <property type="entry name" value="Homeodomain-like"/>
    <property type="match status" value="1"/>
</dbReference>
<dbReference type="InterPro" id="IPR050204">
    <property type="entry name" value="AraC_XylS_family_regulators"/>
</dbReference>
<dbReference type="EMBL" id="JALHLE010000043">
    <property type="protein sequence ID" value="MCJ2180778.1"/>
    <property type="molecule type" value="Genomic_DNA"/>
</dbReference>
<name>A0ABT0B6Y6_9SPHN</name>
<organism evidence="5 6">
    <name type="scientific">Novosphingobium album</name>
    <name type="common">ex Hu et al. 2023</name>
    <dbReference type="NCBI Taxonomy" id="2930093"/>
    <lineage>
        <taxon>Bacteria</taxon>
        <taxon>Pseudomonadati</taxon>
        <taxon>Pseudomonadota</taxon>
        <taxon>Alphaproteobacteria</taxon>
        <taxon>Sphingomonadales</taxon>
        <taxon>Sphingomonadaceae</taxon>
        <taxon>Novosphingobium</taxon>
    </lineage>
</organism>
<protein>
    <submittedName>
        <fullName evidence="5">Helix-turn-helix domain-containing protein</fullName>
    </submittedName>
</protein>
<keyword evidence="3" id="KW-0804">Transcription</keyword>
<reference evidence="5" key="1">
    <citation type="submission" date="2022-03" db="EMBL/GenBank/DDBJ databases">
        <title>Identification of a novel bacterium isolated from mangrove sediments.</title>
        <authorList>
            <person name="Pan X."/>
        </authorList>
    </citation>
    <scope>NUCLEOTIDE SEQUENCE</scope>
    <source>
        <strain evidence="5">B2580</strain>
    </source>
</reference>
<dbReference type="Proteomes" id="UP001162880">
    <property type="component" value="Unassembled WGS sequence"/>
</dbReference>
<proteinExistence type="predicted"/>
<feature type="domain" description="HTH araC/xylS-type" evidence="4">
    <location>
        <begin position="163"/>
        <end position="263"/>
    </location>
</feature>
<dbReference type="RefSeq" id="WP_243996226.1">
    <property type="nucleotide sequence ID" value="NZ_JALHLE010000043.1"/>
</dbReference>
<evidence type="ECO:0000256" key="1">
    <source>
        <dbReference type="ARBA" id="ARBA00023015"/>
    </source>
</evidence>
<dbReference type="InterPro" id="IPR018060">
    <property type="entry name" value="HTH_AraC"/>
</dbReference>
<dbReference type="Pfam" id="PF12833">
    <property type="entry name" value="HTH_18"/>
    <property type="match status" value="1"/>
</dbReference>
<dbReference type="PROSITE" id="PS01124">
    <property type="entry name" value="HTH_ARAC_FAMILY_2"/>
    <property type="match status" value="1"/>
</dbReference>
<evidence type="ECO:0000256" key="2">
    <source>
        <dbReference type="ARBA" id="ARBA00023125"/>
    </source>
</evidence>
<evidence type="ECO:0000313" key="6">
    <source>
        <dbReference type="Proteomes" id="UP001162880"/>
    </source>
</evidence>
<keyword evidence="6" id="KW-1185">Reference proteome</keyword>
<keyword evidence="1" id="KW-0805">Transcription regulation</keyword>
<dbReference type="PANTHER" id="PTHR46796">
    <property type="entry name" value="HTH-TYPE TRANSCRIPTIONAL ACTIVATOR RHAS-RELATED"/>
    <property type="match status" value="1"/>
</dbReference>
<gene>
    <name evidence="5" type="ORF">MTR64_19580</name>
</gene>
<evidence type="ECO:0000256" key="3">
    <source>
        <dbReference type="ARBA" id="ARBA00023163"/>
    </source>
</evidence>
<accession>A0ABT0B6Y6</accession>
<dbReference type="SMART" id="SM00342">
    <property type="entry name" value="HTH_ARAC"/>
    <property type="match status" value="1"/>
</dbReference>